<feature type="domain" description="C2H2-type" evidence="3">
    <location>
        <begin position="340"/>
        <end position="363"/>
    </location>
</feature>
<dbReference type="WBParaSite" id="L893_g15625.t1">
    <property type="protein sequence ID" value="L893_g15625.t1"/>
    <property type="gene ID" value="L893_g15625"/>
</dbReference>
<accession>A0A1I7YFJ8</accession>
<feature type="region of interest" description="Disordered" evidence="1">
    <location>
        <begin position="202"/>
        <end position="229"/>
    </location>
</feature>
<evidence type="ECO:0000256" key="2">
    <source>
        <dbReference type="SAM" id="SignalP"/>
    </source>
</evidence>
<evidence type="ECO:0000256" key="1">
    <source>
        <dbReference type="SAM" id="MobiDB-lite"/>
    </source>
</evidence>
<protein>
    <submittedName>
        <fullName evidence="5">C2H2-type domain-containing protein</fullName>
    </submittedName>
</protein>
<evidence type="ECO:0000313" key="4">
    <source>
        <dbReference type="Proteomes" id="UP000095287"/>
    </source>
</evidence>
<dbReference type="AlphaFoldDB" id="A0A1I7YFJ8"/>
<feature type="region of interest" description="Disordered" evidence="1">
    <location>
        <begin position="102"/>
        <end position="128"/>
    </location>
</feature>
<dbReference type="PROSITE" id="PS00028">
    <property type="entry name" value="ZINC_FINGER_C2H2_1"/>
    <property type="match status" value="2"/>
</dbReference>
<feature type="chain" id="PRO_5009312180" evidence="2">
    <location>
        <begin position="27"/>
        <end position="509"/>
    </location>
</feature>
<dbReference type="Gene3D" id="3.30.160.60">
    <property type="entry name" value="Classic Zinc Finger"/>
    <property type="match status" value="1"/>
</dbReference>
<feature type="domain" description="C2H2-type" evidence="3">
    <location>
        <begin position="422"/>
        <end position="442"/>
    </location>
</feature>
<organism evidence="4 5">
    <name type="scientific">Steinernema glaseri</name>
    <dbReference type="NCBI Taxonomy" id="37863"/>
    <lineage>
        <taxon>Eukaryota</taxon>
        <taxon>Metazoa</taxon>
        <taxon>Ecdysozoa</taxon>
        <taxon>Nematoda</taxon>
        <taxon>Chromadorea</taxon>
        <taxon>Rhabditida</taxon>
        <taxon>Tylenchina</taxon>
        <taxon>Panagrolaimomorpha</taxon>
        <taxon>Strongyloidoidea</taxon>
        <taxon>Steinernematidae</taxon>
        <taxon>Steinernema</taxon>
    </lineage>
</organism>
<feature type="signal peptide" evidence="2">
    <location>
        <begin position="1"/>
        <end position="26"/>
    </location>
</feature>
<evidence type="ECO:0000259" key="3">
    <source>
        <dbReference type="PROSITE" id="PS00028"/>
    </source>
</evidence>
<feature type="compositionally biased region" description="Basic and acidic residues" evidence="1">
    <location>
        <begin position="219"/>
        <end position="229"/>
    </location>
</feature>
<dbReference type="SMART" id="SM00355">
    <property type="entry name" value="ZnF_C2H2"/>
    <property type="match status" value="4"/>
</dbReference>
<proteinExistence type="predicted"/>
<sequence length="509" mass="58951">MLTSSWVYSMLMLVVVSVLLVSAASADSEPSRFNRQDRDYRPLQFGKRDGFRPLQFGKRGDYRPLQFGKRAETPQMVYVYPEYLLHAGLVPDLMAQKLDLVSEEDERRDKHNRTANGELPGPGEMGLLKPMVCPTTPSGSGHSAEAEALVYNFVKRKKPHLLKEMFGEERCQELERRDHIYDRNSLLIMLEAVKGHLSVPKEDAAEGGEQKSHLTAKTKIKEASPTDNNKEVLKKKTMKISPELAVFNYFHERQQEGALELLFDEKTRKDYGRRVDDMGIGMPSVRRMYAQYRFNELKKKHPQTLQIWKCELCKKELKSHGHGSPLLMHIGTHGDLPCPCIIEGCDARYRTTASLENHLRRTHLLPITSMDPQQHYALQEAKKVFYKRAEVFREKYFPPEAFLGFDSRKVQNFAQNLEDPKCRECGSVVKSSSARRKHVARHLDLSWKCVFEGCEFRSIRFACHYVNIHSTKVGDLNETQLFEHKRIQREFREITKKEVLNYFPEKSEV</sequence>
<feature type="compositionally biased region" description="Low complexity" evidence="1">
    <location>
        <begin position="117"/>
        <end position="128"/>
    </location>
</feature>
<name>A0A1I7YFJ8_9BILA</name>
<reference evidence="5" key="1">
    <citation type="submission" date="2016-11" db="UniProtKB">
        <authorList>
            <consortium name="WormBaseParasite"/>
        </authorList>
    </citation>
    <scope>IDENTIFICATION</scope>
</reference>
<dbReference type="Proteomes" id="UP000095287">
    <property type="component" value="Unplaced"/>
</dbReference>
<evidence type="ECO:0000313" key="5">
    <source>
        <dbReference type="WBParaSite" id="L893_g15625.t1"/>
    </source>
</evidence>
<dbReference type="InterPro" id="IPR013087">
    <property type="entry name" value="Znf_C2H2_type"/>
</dbReference>
<keyword evidence="2" id="KW-0732">Signal</keyword>
<keyword evidence="4" id="KW-1185">Reference proteome</keyword>
<feature type="compositionally biased region" description="Basic and acidic residues" evidence="1">
    <location>
        <begin position="202"/>
        <end position="212"/>
    </location>
</feature>